<dbReference type="InterPro" id="IPR051697">
    <property type="entry name" value="Patched_domain-protein"/>
</dbReference>
<feature type="region of interest" description="Disordered" evidence="1">
    <location>
        <begin position="19"/>
        <end position="45"/>
    </location>
</feature>
<dbReference type="Gene3D" id="3.40.50.1820">
    <property type="entry name" value="alpha/beta hydrolase"/>
    <property type="match status" value="1"/>
</dbReference>
<feature type="transmembrane region" description="Helical" evidence="2">
    <location>
        <begin position="513"/>
        <end position="533"/>
    </location>
</feature>
<dbReference type="Pfam" id="PF01674">
    <property type="entry name" value="Lipase_2"/>
    <property type="match status" value="1"/>
</dbReference>
<dbReference type="GO" id="GO:0005886">
    <property type="term" value="C:plasma membrane"/>
    <property type="evidence" value="ECO:0000318"/>
    <property type="project" value="GO_Central"/>
</dbReference>
<feature type="transmembrane region" description="Helical" evidence="2">
    <location>
        <begin position="705"/>
        <end position="725"/>
    </location>
</feature>
<feature type="transmembrane region" description="Helical" evidence="2">
    <location>
        <begin position="589"/>
        <end position="608"/>
    </location>
</feature>
<dbReference type="GO" id="GO:0018996">
    <property type="term" value="P:molting cycle, collagen and cuticulin-based cuticle"/>
    <property type="evidence" value="ECO:0000318"/>
    <property type="project" value="GO_Central"/>
</dbReference>
<evidence type="ECO:0000256" key="1">
    <source>
        <dbReference type="SAM" id="MobiDB-lite"/>
    </source>
</evidence>
<keyword evidence="2" id="KW-0812">Transmembrane</keyword>
<feature type="transmembrane region" description="Helical" evidence="2">
    <location>
        <begin position="243"/>
        <end position="262"/>
    </location>
</feature>
<feature type="transmembrane region" description="Helical" evidence="2">
    <location>
        <begin position="927"/>
        <end position="947"/>
    </location>
</feature>
<feature type="compositionally biased region" description="Basic and acidic residues" evidence="1">
    <location>
        <begin position="36"/>
        <end position="45"/>
    </location>
</feature>
<feature type="transmembrane region" description="Helical" evidence="2">
    <location>
        <begin position="953"/>
        <end position="977"/>
    </location>
</feature>
<keyword evidence="2" id="KW-1133">Transmembrane helix</keyword>
<dbReference type="GO" id="GO:0016042">
    <property type="term" value="P:lipid catabolic process"/>
    <property type="evidence" value="ECO:0007669"/>
    <property type="project" value="InterPro"/>
</dbReference>
<dbReference type="SUPFAM" id="SSF53474">
    <property type="entry name" value="alpha/beta-Hydrolases"/>
    <property type="match status" value="1"/>
</dbReference>
<feature type="transmembrane region" description="Helical" evidence="2">
    <location>
        <begin position="901"/>
        <end position="920"/>
    </location>
</feature>
<feature type="transmembrane region" description="Helical" evidence="2">
    <location>
        <begin position="1030"/>
        <end position="1053"/>
    </location>
</feature>
<feature type="region of interest" description="Disordered" evidence="1">
    <location>
        <begin position="1133"/>
        <end position="1200"/>
    </location>
</feature>
<dbReference type="EnsemblMetazoa" id="PPA02629.1">
    <property type="protein sequence ID" value="PPA02629.1"/>
    <property type="gene ID" value="WBGene00092183"/>
</dbReference>
<dbReference type="InterPro" id="IPR002918">
    <property type="entry name" value="Lipase_EstA/Esterase_EstB"/>
</dbReference>
<reference evidence="3" key="2">
    <citation type="submission" date="2022-06" db="UniProtKB">
        <authorList>
            <consortium name="EnsemblMetazoa"/>
        </authorList>
    </citation>
    <scope>IDENTIFICATION</scope>
    <source>
        <strain evidence="3">PS312</strain>
    </source>
</reference>
<feature type="transmembrane region" description="Helical" evidence="2">
    <location>
        <begin position="481"/>
        <end position="501"/>
    </location>
</feature>
<accession>A0A8R1U4H6</accession>
<dbReference type="Gene3D" id="1.20.1640.10">
    <property type="entry name" value="Multidrug efflux transporter AcrB transmembrane domain"/>
    <property type="match status" value="1"/>
</dbReference>
<dbReference type="PANTHER" id="PTHR10796:SF187">
    <property type="entry name" value="SSD DOMAIN-CONTAINING PROTEIN"/>
    <property type="match status" value="1"/>
</dbReference>
<evidence type="ECO:0000313" key="3">
    <source>
        <dbReference type="EnsemblMetazoa" id="PPA02629.1"/>
    </source>
</evidence>
<dbReference type="InterPro" id="IPR029058">
    <property type="entry name" value="AB_hydrolase_fold"/>
</dbReference>
<dbReference type="Proteomes" id="UP000005239">
    <property type="component" value="Unassembled WGS sequence"/>
</dbReference>
<evidence type="ECO:0000256" key="2">
    <source>
        <dbReference type="SAM" id="Phobius"/>
    </source>
</evidence>
<accession>A0A2A6BQK1</accession>
<protein>
    <submittedName>
        <fullName evidence="3">Lipase</fullName>
    </submittedName>
</protein>
<reference evidence="4" key="1">
    <citation type="journal article" date="2008" name="Nat. Genet.">
        <title>The Pristionchus pacificus genome provides a unique perspective on nematode lifestyle and parasitism.</title>
        <authorList>
            <person name="Dieterich C."/>
            <person name="Clifton S.W."/>
            <person name="Schuster L.N."/>
            <person name="Chinwalla A."/>
            <person name="Delehaunty K."/>
            <person name="Dinkelacker I."/>
            <person name="Fulton L."/>
            <person name="Fulton R."/>
            <person name="Godfrey J."/>
            <person name="Minx P."/>
            <person name="Mitreva M."/>
            <person name="Roeseler W."/>
            <person name="Tian H."/>
            <person name="Witte H."/>
            <person name="Yang S.P."/>
            <person name="Wilson R.K."/>
            <person name="Sommer R.J."/>
        </authorList>
    </citation>
    <scope>NUCLEOTIDE SEQUENCE [LARGE SCALE GENOMIC DNA]</scope>
    <source>
        <strain evidence="4">PS312</strain>
    </source>
</reference>
<feature type="compositionally biased region" description="Basic and acidic residues" evidence="1">
    <location>
        <begin position="1181"/>
        <end position="1199"/>
    </location>
</feature>
<keyword evidence="4" id="KW-1185">Reference proteome</keyword>
<sequence>MQYFSSLLGKMVDTTKAVERKKKNAEAKKKALKAAQEGKEKEDKAYRDKEFGDLVTPQVKMDDGTTKDVKYLNRDEGRALVKELCEHKTEFCLMGAVEMTKDYILPAFWKKDAKWPKRAIYKRKYEKRDKKDELEVERMISMQEGSSQDDKSPPRVYASGGMRGEYSVGSLLRQPVFSPQSELQVSPYIQKMEITEEGRHRKGRSGANVSGVNRIHSFRIFELGLRRIFWYLGKVIASKPAPFVILPLILLSALIIPSLFLIDGISISLDFSTFTSDRNAFGRVSSIPSTGRPLVSFNESTPNFSPFNRMSPHDYSVILSALNDRESILSHDSIETYLFLKRRLEAFDSNESSWSEICAADCEGSSGLIDRLVKKSAEIPMTYPDMFISTSKDGTSLTKLYLAHVIGGVDTDLDGAITFARSLRMGFKLNEETTNETMRKWRVNFNQQVDTESVTNVNLAVDKWSYTDFVYSTISTLRQSYSWLLISAVILIIFCIVSVFGRNAYQAKPLIGFSMALVLIAVCTATASIHLMMTARFQPLILPIFFVISGIGIVFIYSFHLSWAKFSAAAMHPGEKLAFLMAHDLPGPVLTAVGIALSSLAAGLFTPISLIRDSFLLLSSGLLLLIPLTVLLISVAVYLSGKRESQGIKWYELCRTGDNQFCAPQMSIFDSFSMFSLHDRLLDSRPSKTRSIAAFLVHPNFRYPIVILCSVYLFVAVFGCMNANIDLKEEYFLPSTSTPSKYMQHFRGLFGRTEEYLELSFDRSIDYWDDHNRHAIISDLLEGPVNDQYASRAVSWLTEFTRFEKSSIYDISHETFVPVVNLVFLPSDQFKRFSSDVIFDRFQTQIVRSRMYLELTQKGVSRRSELINFLLTAAKKANLPLSINAPFIFSLKHDIEMLTTTTSTFLVFLALLFLLSLLLFAQPALSLIMIFTSVAVIVETLAYSSFWGVPLNVLTATVAMGANALTGVIVLSFCFHYSMSGRGHMSPKERIQYTYQSTLRPVTCACFVPVITFIPLLLVDAPVIEHMWKVLLISSIASFIHFIFFLPNLLLLFTQFAPRLLRILRCESCCREDDGSIYYIPTAPRPVRQNEGLYNQVEYATYTIPRNVAPPGYLAIEPVYGMDAYCVSTLKRGREGENGERRRPSSRQQGQVEMPESRPESVAGKVEGQKGGRVSRNNSRVGDESLYERIPVHQKEDRNRRRLQYDQSGRAYYEDVGLPSYPVIAGYHVPGSVHPIYAPSQPYGVPQWKHYGVRLLLTLLISSPLYAQKIGPKGPITSHFQDWLISNGYESDNFERSDVGPNGSFGGKQKNSDKIVNQPVIFIHGNGDTALYAQAPLATGWSRSIQYFLEQNYTQAEIYSTTWGDAWGSGSILDTYSTMHTCSNLIHLRRFIEAVMKYTKAPKVDIIAHSLGVPIARRVIKGGTLIGTDGNCTLGPPLGSRVDTFLGIAGPNYGLCVCQMAQTFPSWCNALDGLYPGYTCQDQVLCAYTSSSCKQENYSAFLEKLNNDKSREADHIFAMWSDVDEVLLFRGMTWGKPTSRIPNMNGRWISDRNSHTAMKDLTELRQYEAVVHHSI</sequence>
<name>A0A2A6BQK1_PRIPA</name>
<dbReference type="GO" id="GO:0006897">
    <property type="term" value="P:endocytosis"/>
    <property type="evidence" value="ECO:0000318"/>
    <property type="project" value="GO_Central"/>
</dbReference>
<dbReference type="SUPFAM" id="SSF82866">
    <property type="entry name" value="Multidrug efflux transporter AcrB transmembrane domain"/>
    <property type="match status" value="1"/>
</dbReference>
<feature type="transmembrane region" description="Helical" evidence="2">
    <location>
        <begin position="866"/>
        <end position="889"/>
    </location>
</feature>
<gene>
    <name evidence="3" type="primary">WBGene00092183</name>
</gene>
<feature type="transmembrane region" description="Helical" evidence="2">
    <location>
        <begin position="540"/>
        <end position="559"/>
    </location>
</feature>
<dbReference type="GO" id="GO:0016787">
    <property type="term" value="F:hydrolase activity"/>
    <property type="evidence" value="ECO:0007669"/>
    <property type="project" value="InterPro"/>
</dbReference>
<proteinExistence type="predicted"/>
<evidence type="ECO:0000313" key="4">
    <source>
        <dbReference type="Proteomes" id="UP000005239"/>
    </source>
</evidence>
<organism evidence="3 4">
    <name type="scientific">Pristionchus pacificus</name>
    <name type="common">Parasitic nematode worm</name>
    <dbReference type="NCBI Taxonomy" id="54126"/>
    <lineage>
        <taxon>Eukaryota</taxon>
        <taxon>Metazoa</taxon>
        <taxon>Ecdysozoa</taxon>
        <taxon>Nematoda</taxon>
        <taxon>Chromadorea</taxon>
        <taxon>Rhabditida</taxon>
        <taxon>Rhabditina</taxon>
        <taxon>Diplogasteromorpha</taxon>
        <taxon>Diplogasteroidea</taxon>
        <taxon>Neodiplogasteridae</taxon>
        <taxon>Pristionchus</taxon>
    </lineage>
</organism>
<feature type="transmembrane region" description="Helical" evidence="2">
    <location>
        <begin position="615"/>
        <end position="639"/>
    </location>
</feature>
<dbReference type="PANTHER" id="PTHR10796">
    <property type="entry name" value="PATCHED-RELATED"/>
    <property type="match status" value="1"/>
</dbReference>
<feature type="compositionally biased region" description="Basic and acidic residues" evidence="1">
    <location>
        <begin position="1133"/>
        <end position="1143"/>
    </location>
</feature>
<keyword evidence="2" id="KW-0472">Membrane</keyword>
<dbReference type="GO" id="GO:0030659">
    <property type="term" value="C:cytoplasmic vesicle membrane"/>
    <property type="evidence" value="ECO:0000318"/>
    <property type="project" value="GO_Central"/>
</dbReference>